<dbReference type="NCBIfam" id="TIGR00377">
    <property type="entry name" value="ant_ant_sig"/>
    <property type="match status" value="1"/>
</dbReference>
<name>A0ABV8KT10_9ACTN</name>
<reference evidence="5" key="1">
    <citation type="journal article" date="2019" name="Int. J. Syst. Evol. Microbiol.">
        <title>The Global Catalogue of Microorganisms (GCM) 10K type strain sequencing project: providing services to taxonomists for standard genome sequencing and annotation.</title>
        <authorList>
            <consortium name="The Broad Institute Genomics Platform"/>
            <consortium name="The Broad Institute Genome Sequencing Center for Infectious Disease"/>
            <person name="Wu L."/>
            <person name="Ma J."/>
        </authorList>
    </citation>
    <scope>NUCLEOTIDE SEQUENCE [LARGE SCALE GENOMIC DNA]</scope>
    <source>
        <strain evidence="5">2902at01</strain>
    </source>
</reference>
<dbReference type="InterPro" id="IPR002645">
    <property type="entry name" value="STAS_dom"/>
</dbReference>
<dbReference type="Pfam" id="PF02607">
    <property type="entry name" value="B12-binding_2"/>
    <property type="match status" value="1"/>
</dbReference>
<evidence type="ECO:0000313" key="5">
    <source>
        <dbReference type="Proteomes" id="UP001595868"/>
    </source>
</evidence>
<dbReference type="PANTHER" id="PTHR33495">
    <property type="entry name" value="ANTI-SIGMA FACTOR ANTAGONIST TM_1081-RELATED-RELATED"/>
    <property type="match status" value="1"/>
</dbReference>
<dbReference type="Gene3D" id="3.30.750.24">
    <property type="entry name" value="STAS domain"/>
    <property type="match status" value="1"/>
</dbReference>
<dbReference type="InterPro" id="IPR003759">
    <property type="entry name" value="Cbl-bd_cap"/>
</dbReference>
<dbReference type="CDD" id="cd07043">
    <property type="entry name" value="STAS_anti-anti-sigma_factors"/>
    <property type="match status" value="1"/>
</dbReference>
<dbReference type="EMBL" id="JBHSBN010000022">
    <property type="protein sequence ID" value="MFC4109285.1"/>
    <property type="molecule type" value="Genomic_DNA"/>
</dbReference>
<comment type="similarity">
    <text evidence="1 2">Belongs to the anti-sigma-factor antagonist family.</text>
</comment>
<dbReference type="Proteomes" id="UP001595868">
    <property type="component" value="Unassembled WGS sequence"/>
</dbReference>
<evidence type="ECO:0000256" key="1">
    <source>
        <dbReference type="ARBA" id="ARBA00009013"/>
    </source>
</evidence>
<dbReference type="PROSITE" id="PS50801">
    <property type="entry name" value="STAS"/>
    <property type="match status" value="1"/>
</dbReference>
<sequence length="254" mass="27306">MTDSPAALAAVRPRYLECLGEADEYGATDVALGLLADGVPAEDVLLGLIVPAQEQVGRWWQSNEWSVAQEHAATHISERVVAAVSSYAGPRPNRGRVVVACMDGEWHALPPRTAARGHGARTIASLQIFPHPAPDRRGQAVAITITYAERGEIARLHLTGELDMATAPELTSTIEGLLADGRHRLLVDLGDLGFCDSAGMAAFVRGDNRSRELGGWLRLTGATGRVARVLEISGLAEVLRYEHDRDDPVALPER</sequence>
<comment type="caution">
    <text evidence="4">The sequence shown here is derived from an EMBL/GenBank/DDBJ whole genome shotgun (WGS) entry which is preliminary data.</text>
</comment>
<dbReference type="InterPro" id="IPR058548">
    <property type="entry name" value="MlaB-like_STAS"/>
</dbReference>
<evidence type="ECO:0000256" key="2">
    <source>
        <dbReference type="RuleBase" id="RU003749"/>
    </source>
</evidence>
<feature type="domain" description="STAS" evidence="3">
    <location>
        <begin position="143"/>
        <end position="254"/>
    </location>
</feature>
<dbReference type="InterPro" id="IPR036513">
    <property type="entry name" value="STAS_dom_sf"/>
</dbReference>
<dbReference type="InterPro" id="IPR003658">
    <property type="entry name" value="Anti-sigma_ant"/>
</dbReference>
<organism evidence="4 5">
    <name type="scientific">Micromonospora zhanjiangensis</name>
    <dbReference type="NCBI Taxonomy" id="1522057"/>
    <lineage>
        <taxon>Bacteria</taxon>
        <taxon>Bacillati</taxon>
        <taxon>Actinomycetota</taxon>
        <taxon>Actinomycetes</taxon>
        <taxon>Micromonosporales</taxon>
        <taxon>Micromonosporaceae</taxon>
        <taxon>Micromonospora</taxon>
    </lineage>
</organism>
<accession>A0ABV8KT10</accession>
<evidence type="ECO:0000259" key="3">
    <source>
        <dbReference type="PROSITE" id="PS50801"/>
    </source>
</evidence>
<dbReference type="Gene3D" id="1.10.1240.10">
    <property type="entry name" value="Methionine synthase domain"/>
    <property type="match status" value="1"/>
</dbReference>
<dbReference type="InterPro" id="IPR036594">
    <property type="entry name" value="Meth_synthase_dom"/>
</dbReference>
<dbReference type="PANTHER" id="PTHR33495:SF2">
    <property type="entry name" value="ANTI-SIGMA FACTOR ANTAGONIST TM_1081-RELATED"/>
    <property type="match status" value="1"/>
</dbReference>
<dbReference type="Pfam" id="PF13466">
    <property type="entry name" value="STAS_2"/>
    <property type="match status" value="1"/>
</dbReference>
<dbReference type="SUPFAM" id="SSF52091">
    <property type="entry name" value="SpoIIaa-like"/>
    <property type="match status" value="1"/>
</dbReference>
<evidence type="ECO:0000313" key="4">
    <source>
        <dbReference type="EMBL" id="MFC4109285.1"/>
    </source>
</evidence>
<gene>
    <name evidence="4" type="ORF">ACFOX0_25565</name>
</gene>
<proteinExistence type="inferred from homology"/>
<keyword evidence="5" id="KW-1185">Reference proteome</keyword>
<protein>
    <recommendedName>
        <fullName evidence="2">Anti-sigma factor antagonist</fullName>
    </recommendedName>
</protein>
<dbReference type="RefSeq" id="WP_377550486.1">
    <property type="nucleotide sequence ID" value="NZ_JBHSBN010000022.1"/>
</dbReference>